<evidence type="ECO:0000313" key="2">
    <source>
        <dbReference type="EMBL" id="MBA4464858.1"/>
    </source>
</evidence>
<keyword evidence="1" id="KW-0812">Transmembrane</keyword>
<keyword evidence="1" id="KW-1133">Transmembrane helix</keyword>
<accession>A0A838WDZ5</accession>
<dbReference type="Proteomes" id="UP000538075">
    <property type="component" value="Unassembled WGS sequence"/>
</dbReference>
<evidence type="ECO:0000313" key="3">
    <source>
        <dbReference type="Proteomes" id="UP000538075"/>
    </source>
</evidence>
<keyword evidence="1" id="KW-0472">Membrane</keyword>
<sequence>MVNTLILCVSTRSSITIPLVIVTFYDIGGSWVVIVVVGEVVQVNSTRIA</sequence>
<feature type="transmembrane region" description="Helical" evidence="1">
    <location>
        <begin position="15"/>
        <end position="37"/>
    </location>
</feature>
<dbReference type="AlphaFoldDB" id="A0A838WDZ5"/>
<organism evidence="2 3">
    <name type="scientific">Cylindrospermopsis raciborskii CS-506_A</name>
    <dbReference type="NCBI Taxonomy" id="2585140"/>
    <lineage>
        <taxon>Bacteria</taxon>
        <taxon>Bacillati</taxon>
        <taxon>Cyanobacteriota</taxon>
        <taxon>Cyanophyceae</taxon>
        <taxon>Nostocales</taxon>
        <taxon>Aphanizomenonaceae</taxon>
        <taxon>Cylindrospermopsis</taxon>
    </lineage>
</organism>
<dbReference type="EMBL" id="VDFG01000233">
    <property type="protein sequence ID" value="MBA4464858.1"/>
    <property type="molecule type" value="Genomic_DNA"/>
</dbReference>
<comment type="caution">
    <text evidence="2">The sequence shown here is derived from an EMBL/GenBank/DDBJ whole genome shotgun (WGS) entry which is preliminary data.</text>
</comment>
<name>A0A838WDZ5_9CYAN</name>
<proteinExistence type="predicted"/>
<protein>
    <submittedName>
        <fullName evidence="2">Uncharacterized protein</fullName>
    </submittedName>
</protein>
<evidence type="ECO:0000256" key="1">
    <source>
        <dbReference type="SAM" id="Phobius"/>
    </source>
</evidence>
<gene>
    <name evidence="2" type="ORF">FHK98_03055</name>
</gene>
<reference evidence="2 3" key="1">
    <citation type="journal article" date="2020" name="J. Appl. Phycol.">
        <title>Morphological changes and genome evolution in Raphidiopsis raciborskii CS-506 after 23 years in culture.</title>
        <authorList>
            <person name="Willis A."/>
            <person name="Bent S.J."/>
            <person name="Jameson I.D."/>
        </authorList>
    </citation>
    <scope>NUCLEOTIDE SEQUENCE [LARGE SCALE GENOMIC DNA]</scope>
    <source>
        <strain evidence="2 3">CS-506_A</strain>
    </source>
</reference>